<dbReference type="SUPFAM" id="SSF56563">
    <property type="entry name" value="Major capsid protein gp5"/>
    <property type="match status" value="1"/>
</dbReference>
<comment type="subcellular location">
    <subcellularLocation>
        <location evidence="1">Virion</location>
    </subcellularLocation>
</comment>
<feature type="region of interest" description="Disordered" evidence="2">
    <location>
        <begin position="16"/>
        <end position="56"/>
    </location>
</feature>
<feature type="domain" description="Phage capsid-like C-terminal" evidence="3">
    <location>
        <begin position="274"/>
        <end position="494"/>
    </location>
</feature>
<name>A0A4P6EM09_9MICO</name>
<evidence type="ECO:0000313" key="4">
    <source>
        <dbReference type="EMBL" id="QAY63734.1"/>
    </source>
</evidence>
<dbReference type="Gene3D" id="3.30.2400.10">
    <property type="entry name" value="Major capsid protein gp5"/>
    <property type="match status" value="1"/>
</dbReference>
<keyword evidence="5" id="KW-1185">Reference proteome</keyword>
<organism evidence="4 5">
    <name type="scientific">Xylanimonas allomyrinae</name>
    <dbReference type="NCBI Taxonomy" id="2509459"/>
    <lineage>
        <taxon>Bacteria</taxon>
        <taxon>Bacillati</taxon>
        <taxon>Actinomycetota</taxon>
        <taxon>Actinomycetes</taxon>
        <taxon>Micrococcales</taxon>
        <taxon>Promicromonosporaceae</taxon>
        <taxon>Xylanimonas</taxon>
    </lineage>
</organism>
<gene>
    <name evidence="4" type="ORF">ET495_11290</name>
</gene>
<sequence>MTGVLSVLSGRMQAAVSDKFPAKNEEPDGPSSRSRIEDRATTGAGSAWSRIAGTNGQRSYRAPPTVLVHWVTPSVATSATTLTRRHAATRPLPAPRQRVPFARRTTVKINTKAGRDAALKTAQRIVDGAKAANRDLTETETATIEQTVADVKAFDEHEVSAEQQERYRKGAELLAYFANDDRPPGEKSGAHLSLKRLADDLTAGMAGYSGRVSPGIKGLVPAGETVIPIPLVNTTPIPGAASLETPPRLVDVLPVEVRQAPVYSVLKQTVVPSAGAASVVAPGDVKPTKKLGVERVDSRLRVLAVLSEPQDKYLLEDAQNLRTWVGSELAEEIQSALEAEVLTGDGTGEHFTGLANTSGVQTQAFVRDPLVTVQYGLSKLANLGIAPSFVALSAADWLAIQTTRNASGTFDVGGPIDSTNQTAWGTRVVVVPGLAEGVGYVVGAESLTLSTDNHGVRAEWGNPGDTFTRNQVVARVEGRFNLDVMRPHGIVKLSLAES</sequence>
<dbReference type="Proteomes" id="UP000291758">
    <property type="component" value="Chromosome"/>
</dbReference>
<accession>A0A4P6EM09</accession>
<dbReference type="NCBIfam" id="TIGR01554">
    <property type="entry name" value="major_cap_HK97"/>
    <property type="match status" value="1"/>
</dbReference>
<dbReference type="Gene3D" id="3.30.2320.10">
    <property type="entry name" value="hypothetical protein PF0899 domain"/>
    <property type="match status" value="1"/>
</dbReference>
<proteinExistence type="predicted"/>
<reference evidence="4 5" key="1">
    <citation type="submission" date="2019-01" db="EMBL/GenBank/DDBJ databases">
        <title>Genome sequencing of strain 2JSPR-7.</title>
        <authorList>
            <person name="Heo J."/>
            <person name="Kim S.-J."/>
            <person name="Kim J.-S."/>
            <person name="Hong S.-B."/>
            <person name="Kwon S.-W."/>
        </authorList>
    </citation>
    <scope>NUCLEOTIDE SEQUENCE [LARGE SCALE GENOMIC DNA]</scope>
    <source>
        <strain evidence="4 5">2JSPR-7</strain>
    </source>
</reference>
<dbReference type="KEGG" id="xyl:ET495_11290"/>
<evidence type="ECO:0000313" key="5">
    <source>
        <dbReference type="Proteomes" id="UP000291758"/>
    </source>
</evidence>
<evidence type="ECO:0000259" key="3">
    <source>
        <dbReference type="Pfam" id="PF05065"/>
    </source>
</evidence>
<dbReference type="AlphaFoldDB" id="A0A4P6EM09"/>
<dbReference type="Pfam" id="PF05065">
    <property type="entry name" value="Phage_capsid"/>
    <property type="match status" value="1"/>
</dbReference>
<dbReference type="OrthoDB" id="8444243at2"/>
<evidence type="ECO:0000256" key="2">
    <source>
        <dbReference type="SAM" id="MobiDB-lite"/>
    </source>
</evidence>
<evidence type="ECO:0000256" key="1">
    <source>
        <dbReference type="ARBA" id="ARBA00004328"/>
    </source>
</evidence>
<dbReference type="InterPro" id="IPR054612">
    <property type="entry name" value="Phage_capsid-like_C"/>
</dbReference>
<dbReference type="EMBL" id="CP035495">
    <property type="protein sequence ID" value="QAY63734.1"/>
    <property type="molecule type" value="Genomic_DNA"/>
</dbReference>
<protein>
    <submittedName>
        <fullName evidence="4">Phage major capsid protein</fullName>
    </submittedName>
</protein>
<dbReference type="InterPro" id="IPR024455">
    <property type="entry name" value="Phage_capsid"/>
</dbReference>